<evidence type="ECO:0000313" key="2">
    <source>
        <dbReference type="Proteomes" id="UP000266861"/>
    </source>
</evidence>
<keyword evidence="2" id="KW-1185">Reference proteome</keyword>
<comment type="caution">
    <text evidence="1">The sequence shown here is derived from an EMBL/GenBank/DDBJ whole genome shotgun (WGS) entry which is preliminary data.</text>
</comment>
<dbReference type="EMBL" id="PQFF01000047">
    <property type="protein sequence ID" value="RHZ86468.1"/>
    <property type="molecule type" value="Genomic_DNA"/>
</dbReference>
<accession>A0A397JI48</accession>
<dbReference type="Proteomes" id="UP000266861">
    <property type="component" value="Unassembled WGS sequence"/>
</dbReference>
<proteinExistence type="predicted"/>
<protein>
    <submittedName>
        <fullName evidence="1">Uncharacterized protein</fullName>
    </submittedName>
</protein>
<organism evidence="1 2">
    <name type="scientific">Diversispora epigaea</name>
    <dbReference type="NCBI Taxonomy" id="1348612"/>
    <lineage>
        <taxon>Eukaryota</taxon>
        <taxon>Fungi</taxon>
        <taxon>Fungi incertae sedis</taxon>
        <taxon>Mucoromycota</taxon>
        <taxon>Glomeromycotina</taxon>
        <taxon>Glomeromycetes</taxon>
        <taxon>Diversisporales</taxon>
        <taxon>Diversisporaceae</taxon>
        <taxon>Diversispora</taxon>
    </lineage>
</organism>
<dbReference type="AlphaFoldDB" id="A0A397JI48"/>
<name>A0A397JI48_9GLOM</name>
<gene>
    <name evidence="1" type="ORF">Glove_50g56</name>
</gene>
<sequence length="54" mass="6172">MHDVIFITDQLVTIATSSEAQKIDVQRMIDVGDKDVRVMISEAQKFIANKKEHK</sequence>
<reference evidence="1 2" key="1">
    <citation type="submission" date="2018-08" db="EMBL/GenBank/DDBJ databases">
        <title>Genome and evolution of the arbuscular mycorrhizal fungus Diversispora epigaea (formerly Glomus versiforme) and its bacterial endosymbionts.</title>
        <authorList>
            <person name="Sun X."/>
            <person name="Fei Z."/>
            <person name="Harrison M."/>
        </authorList>
    </citation>
    <scope>NUCLEOTIDE SEQUENCE [LARGE SCALE GENOMIC DNA]</scope>
    <source>
        <strain evidence="1 2">IT104</strain>
    </source>
</reference>
<evidence type="ECO:0000313" key="1">
    <source>
        <dbReference type="EMBL" id="RHZ86468.1"/>
    </source>
</evidence>